<keyword evidence="5" id="KW-1133">Transmembrane helix</keyword>
<reference evidence="6" key="1">
    <citation type="submission" date="2023-06" db="EMBL/GenBank/DDBJ databases">
        <title>Genome-scale phylogeny and comparative genomics of the fungal order Sordariales.</title>
        <authorList>
            <consortium name="Lawrence Berkeley National Laboratory"/>
            <person name="Hensen N."/>
            <person name="Bonometti L."/>
            <person name="Westerberg I."/>
            <person name="Brannstrom I.O."/>
            <person name="Guillou S."/>
            <person name="Cros-Aarteil S."/>
            <person name="Calhoun S."/>
            <person name="Haridas S."/>
            <person name="Kuo A."/>
            <person name="Mondo S."/>
            <person name="Pangilinan J."/>
            <person name="Riley R."/>
            <person name="Labutti K."/>
            <person name="Andreopoulos B."/>
            <person name="Lipzen A."/>
            <person name="Chen C."/>
            <person name="Yanf M."/>
            <person name="Daum C."/>
            <person name="Ng V."/>
            <person name="Clum A."/>
            <person name="Steindorff A."/>
            <person name="Ohm R."/>
            <person name="Martin F."/>
            <person name="Silar P."/>
            <person name="Natvig D."/>
            <person name="Lalanne C."/>
            <person name="Gautier V."/>
            <person name="Ament-Velasquez S.L."/>
            <person name="Kruys A."/>
            <person name="Hutchinson M.I."/>
            <person name="Powell A.J."/>
            <person name="Barry K."/>
            <person name="Miller A.N."/>
            <person name="Grigoriev I.V."/>
            <person name="Debuchy R."/>
            <person name="Gladieux P."/>
            <person name="Thoren M.H."/>
            <person name="Johannesson H."/>
        </authorList>
    </citation>
    <scope>NUCLEOTIDE SEQUENCE</scope>
    <source>
        <strain evidence="6">CBS 307.81</strain>
    </source>
</reference>
<dbReference type="GO" id="GO:0046872">
    <property type="term" value="F:metal ion binding"/>
    <property type="evidence" value="ECO:0007669"/>
    <property type="project" value="UniProtKB-KW"/>
</dbReference>
<dbReference type="GO" id="GO:0006788">
    <property type="term" value="P:heme oxidation"/>
    <property type="evidence" value="ECO:0007669"/>
    <property type="project" value="InterPro"/>
</dbReference>
<dbReference type="AlphaFoldDB" id="A0AA40DDU9"/>
<feature type="compositionally biased region" description="Low complexity" evidence="4">
    <location>
        <begin position="383"/>
        <end position="401"/>
    </location>
</feature>
<dbReference type="InterPro" id="IPR016053">
    <property type="entry name" value="Haem_Oase-like"/>
</dbReference>
<gene>
    <name evidence="6" type="ORF">QBC41DRAFT_388620</name>
</gene>
<evidence type="ECO:0000256" key="4">
    <source>
        <dbReference type="SAM" id="MobiDB-lite"/>
    </source>
</evidence>
<keyword evidence="1" id="KW-0349">Heme</keyword>
<keyword evidence="7" id="KW-1185">Reference proteome</keyword>
<evidence type="ECO:0008006" key="8">
    <source>
        <dbReference type="Google" id="ProtNLM"/>
    </source>
</evidence>
<evidence type="ECO:0000256" key="5">
    <source>
        <dbReference type="SAM" id="Phobius"/>
    </source>
</evidence>
<evidence type="ECO:0000313" key="7">
    <source>
        <dbReference type="Proteomes" id="UP001174997"/>
    </source>
</evidence>
<dbReference type="Proteomes" id="UP001174997">
    <property type="component" value="Unassembled WGS sequence"/>
</dbReference>
<dbReference type="PANTHER" id="PTHR10720">
    <property type="entry name" value="HEME OXYGENASE"/>
    <property type="match status" value="1"/>
</dbReference>
<dbReference type="PANTHER" id="PTHR10720:SF0">
    <property type="entry name" value="HEME OXYGENASE"/>
    <property type="match status" value="1"/>
</dbReference>
<organism evidence="6 7">
    <name type="scientific">Cercophora samala</name>
    <dbReference type="NCBI Taxonomy" id="330535"/>
    <lineage>
        <taxon>Eukaryota</taxon>
        <taxon>Fungi</taxon>
        <taxon>Dikarya</taxon>
        <taxon>Ascomycota</taxon>
        <taxon>Pezizomycotina</taxon>
        <taxon>Sordariomycetes</taxon>
        <taxon>Sordariomycetidae</taxon>
        <taxon>Sordariales</taxon>
        <taxon>Lasiosphaeriaceae</taxon>
        <taxon>Cercophora</taxon>
    </lineage>
</organism>
<feature type="region of interest" description="Disordered" evidence="4">
    <location>
        <begin position="1"/>
        <end position="28"/>
    </location>
</feature>
<evidence type="ECO:0000313" key="6">
    <source>
        <dbReference type="EMBL" id="KAK0670490.1"/>
    </source>
</evidence>
<dbReference type="InterPro" id="IPR002051">
    <property type="entry name" value="Haem_Oase"/>
</dbReference>
<dbReference type="EMBL" id="JAULSY010000031">
    <property type="protein sequence ID" value="KAK0670490.1"/>
    <property type="molecule type" value="Genomic_DNA"/>
</dbReference>
<dbReference type="GO" id="GO:0004392">
    <property type="term" value="F:heme oxygenase (decyclizing) activity"/>
    <property type="evidence" value="ECO:0007669"/>
    <property type="project" value="InterPro"/>
</dbReference>
<accession>A0AA40DDU9</accession>
<proteinExistence type="predicted"/>
<keyword evidence="3" id="KW-0408">Iron</keyword>
<keyword evidence="2" id="KW-0479">Metal-binding</keyword>
<dbReference type="Pfam" id="PF01126">
    <property type="entry name" value="Heme_oxygenase"/>
    <property type="match status" value="1"/>
</dbReference>
<dbReference type="SUPFAM" id="SSF48613">
    <property type="entry name" value="Heme oxygenase-like"/>
    <property type="match status" value="1"/>
</dbReference>
<protein>
    <recommendedName>
        <fullName evidence="8">Heme oxygenase</fullName>
    </recommendedName>
</protein>
<feature type="region of interest" description="Disordered" evidence="4">
    <location>
        <begin position="358"/>
        <end position="411"/>
    </location>
</feature>
<evidence type="ECO:0000256" key="2">
    <source>
        <dbReference type="ARBA" id="ARBA00022723"/>
    </source>
</evidence>
<dbReference type="InterPro" id="IPR016084">
    <property type="entry name" value="Haem_Oase-like_multi-hlx"/>
</dbReference>
<keyword evidence="5" id="KW-0812">Transmembrane</keyword>
<keyword evidence="5" id="KW-0472">Membrane</keyword>
<dbReference type="CDD" id="cd19165">
    <property type="entry name" value="HemeO"/>
    <property type="match status" value="1"/>
</dbReference>
<sequence length="529" mass="57366">MSSPPPPDTTSSSTSHLPHLGTSINTATRTQHTKLNKSILLRLPLSVPPRACNPTTYLTGLLHIAPIYLAFESAWDKILASHDAALDNPSTTSLLLLQPENQTLPLFPFGTADPIRGEGKCERVHTVLRHLKIDGLARSQSLKRDIRAMSGWDEEEVEEMLSQVVKGKGGRLGEFVRHIHENIAKQPEVVVAYAWVLYMALFSGGRFLGSCLEGGGEVFWGKRCDAVLGRPGRGMKDDGLPLSFFRFASPLDGEEIKTEFKSRLLELEGLLTGGEREHVTREGVCIFDVMNGIVGQLDGLFGTHLEGDGHQVGGEGEGGLDSWASMLVPRVAMVAGGRLRDSVAVAKERGMRALRKATFSGGERSTLTTVEGQSRQRRRSEGSMESLSTSSSPATAETSTSGLHAHGTITSATELVEKTSLGRGKGLVLEGDSAVKVVRFGEENAVVQQQRKGAKSVTAKTEVVQETVWTPPSKGQCPLTRVRRQESVTKVREARVEEIKNPSTFWSLVLLVALVGFGWGYGYGYIAGR</sequence>
<dbReference type="Gene3D" id="1.20.910.10">
    <property type="entry name" value="Heme oxygenase-like"/>
    <property type="match status" value="1"/>
</dbReference>
<evidence type="ECO:0000256" key="3">
    <source>
        <dbReference type="ARBA" id="ARBA00023004"/>
    </source>
</evidence>
<feature type="compositionally biased region" description="Low complexity" evidence="4">
    <location>
        <begin position="9"/>
        <end position="23"/>
    </location>
</feature>
<feature type="transmembrane region" description="Helical" evidence="5">
    <location>
        <begin position="505"/>
        <end position="526"/>
    </location>
</feature>
<name>A0AA40DDU9_9PEZI</name>
<evidence type="ECO:0000256" key="1">
    <source>
        <dbReference type="ARBA" id="ARBA00022617"/>
    </source>
</evidence>
<comment type="caution">
    <text evidence="6">The sequence shown here is derived from an EMBL/GenBank/DDBJ whole genome shotgun (WGS) entry which is preliminary data.</text>
</comment>